<dbReference type="Pfam" id="PF02653">
    <property type="entry name" value="BPD_transp_2"/>
    <property type="match status" value="1"/>
</dbReference>
<feature type="transmembrane region" description="Helical" evidence="6">
    <location>
        <begin position="39"/>
        <end position="69"/>
    </location>
</feature>
<keyword evidence="3 6" id="KW-0812">Transmembrane</keyword>
<dbReference type="PANTHER" id="PTHR30482">
    <property type="entry name" value="HIGH-AFFINITY BRANCHED-CHAIN AMINO ACID TRANSPORT SYSTEM PERMEASE"/>
    <property type="match status" value="1"/>
</dbReference>
<dbReference type="InterPro" id="IPR001851">
    <property type="entry name" value="ABC_transp_permease"/>
</dbReference>
<feature type="transmembrane region" description="Helical" evidence="6">
    <location>
        <begin position="188"/>
        <end position="207"/>
    </location>
</feature>
<name>A0A443LM02_9RHOB</name>
<evidence type="ECO:0000256" key="2">
    <source>
        <dbReference type="ARBA" id="ARBA00022475"/>
    </source>
</evidence>
<gene>
    <name evidence="7" type="ORF">EOW65_07270</name>
</gene>
<feature type="transmembrane region" description="Helical" evidence="6">
    <location>
        <begin position="75"/>
        <end position="97"/>
    </location>
</feature>
<comment type="subcellular location">
    <subcellularLocation>
        <location evidence="1">Cell membrane</location>
        <topology evidence="1">Multi-pass membrane protein</topology>
    </subcellularLocation>
</comment>
<comment type="caution">
    <text evidence="7">The sequence shown here is derived from an EMBL/GenBank/DDBJ whole genome shotgun (WGS) entry which is preliminary data.</text>
</comment>
<dbReference type="OrthoDB" id="9804361at2"/>
<feature type="transmembrane region" description="Helical" evidence="6">
    <location>
        <begin position="274"/>
        <end position="298"/>
    </location>
</feature>
<evidence type="ECO:0000256" key="6">
    <source>
        <dbReference type="SAM" id="Phobius"/>
    </source>
</evidence>
<evidence type="ECO:0000256" key="1">
    <source>
        <dbReference type="ARBA" id="ARBA00004651"/>
    </source>
</evidence>
<evidence type="ECO:0000313" key="7">
    <source>
        <dbReference type="EMBL" id="RWR50186.1"/>
    </source>
</evidence>
<feature type="transmembrane region" description="Helical" evidence="6">
    <location>
        <begin position="310"/>
        <end position="327"/>
    </location>
</feature>
<evidence type="ECO:0000256" key="5">
    <source>
        <dbReference type="ARBA" id="ARBA00023136"/>
    </source>
</evidence>
<protein>
    <submittedName>
        <fullName evidence="7">Branched-chain amino acid ABC transporter permease</fullName>
    </submittedName>
</protein>
<dbReference type="PANTHER" id="PTHR30482:SF17">
    <property type="entry name" value="ABC TRANSPORTER ATP-BINDING PROTEIN"/>
    <property type="match status" value="1"/>
</dbReference>
<sequence>MTDQSIFLSASKPRHDSDAATRRALDDLRRVGRLRPAELLFWGAALASFLVLPGSHLLLSQTAILGLFALSLDLIIGYAGIVSLGHGAFFGLGAYTAGIVSVRLTEEPLSGLVLGGLVAALAGALTGPLLTMRATDLSRLMVTLGIATLLHEGANQLTWLTGGADGLSGVTVAPILGLFEFDLIGTTGYGYCLIVSFVLFLAARRVVTSPYGLSLRAIRDNALRARAMGIPVAARLVGIYAFSAFIAGVAGALLTQVTMFTSLDVLGFERSADVLLVLVLGGVGYLYGGLIGAVLFTVLQDRLATLSPQYWQFWIGLILVVIVLIGRDRLAAVPVRLRAGLSGRKAAAGEGEA</sequence>
<dbReference type="RefSeq" id="WP_128148305.1">
    <property type="nucleotide sequence ID" value="NZ_SAVB01000007.1"/>
</dbReference>
<keyword evidence="8" id="KW-1185">Reference proteome</keyword>
<keyword evidence="5 6" id="KW-0472">Membrane</keyword>
<accession>A0A443LM02</accession>
<keyword evidence="4 6" id="KW-1133">Transmembrane helix</keyword>
<feature type="transmembrane region" description="Helical" evidence="6">
    <location>
        <begin position="109"/>
        <end position="130"/>
    </location>
</feature>
<reference evidence="7 8" key="1">
    <citation type="submission" date="2019-01" db="EMBL/GenBank/DDBJ databases">
        <title>Sinorhodobacter populi sp. nov. isolated from the symptomatic bark tissue of Populus euramericana canker.</title>
        <authorList>
            <person name="Xu G."/>
        </authorList>
    </citation>
    <scope>NUCLEOTIDE SEQUENCE [LARGE SCALE GENOMIC DNA]</scope>
    <source>
        <strain evidence="7 8">CCTCC AB2012026</strain>
    </source>
</reference>
<proteinExistence type="predicted"/>
<evidence type="ECO:0000313" key="8">
    <source>
        <dbReference type="Proteomes" id="UP000286594"/>
    </source>
</evidence>
<dbReference type="InterPro" id="IPR043428">
    <property type="entry name" value="LivM-like"/>
</dbReference>
<dbReference type="EMBL" id="SAVB01000007">
    <property type="protein sequence ID" value="RWR50186.1"/>
    <property type="molecule type" value="Genomic_DNA"/>
</dbReference>
<dbReference type="AlphaFoldDB" id="A0A443LM02"/>
<dbReference type="CDD" id="cd06581">
    <property type="entry name" value="TM_PBP1_LivM_like"/>
    <property type="match status" value="1"/>
</dbReference>
<evidence type="ECO:0000256" key="4">
    <source>
        <dbReference type="ARBA" id="ARBA00022989"/>
    </source>
</evidence>
<evidence type="ECO:0000256" key="3">
    <source>
        <dbReference type="ARBA" id="ARBA00022692"/>
    </source>
</evidence>
<organism evidence="7 8">
    <name type="scientific">Paenirhodobacter ferrireducens</name>
    <dbReference type="NCBI Taxonomy" id="1215032"/>
    <lineage>
        <taxon>Bacteria</taxon>
        <taxon>Pseudomonadati</taxon>
        <taxon>Pseudomonadota</taxon>
        <taxon>Alphaproteobacteria</taxon>
        <taxon>Rhodobacterales</taxon>
        <taxon>Rhodobacter group</taxon>
        <taxon>Paenirhodobacter</taxon>
    </lineage>
</organism>
<dbReference type="GO" id="GO:0005886">
    <property type="term" value="C:plasma membrane"/>
    <property type="evidence" value="ECO:0007669"/>
    <property type="project" value="UniProtKB-SubCell"/>
</dbReference>
<dbReference type="Proteomes" id="UP000286594">
    <property type="component" value="Unassembled WGS sequence"/>
</dbReference>
<feature type="transmembrane region" description="Helical" evidence="6">
    <location>
        <begin position="228"/>
        <end position="254"/>
    </location>
</feature>
<dbReference type="GO" id="GO:0015658">
    <property type="term" value="F:branched-chain amino acid transmembrane transporter activity"/>
    <property type="evidence" value="ECO:0007669"/>
    <property type="project" value="InterPro"/>
</dbReference>
<keyword evidence="2" id="KW-1003">Cell membrane</keyword>